<reference evidence="2" key="1">
    <citation type="submission" date="2023-10" db="EMBL/GenBank/DDBJ databases">
        <title>Genome assemblies of two species of porcelain crab, Petrolisthes cinctipes and Petrolisthes manimaculis (Anomura: Porcellanidae).</title>
        <authorList>
            <person name="Angst P."/>
        </authorList>
    </citation>
    <scope>NUCLEOTIDE SEQUENCE</scope>
    <source>
        <strain evidence="2">PB745_01</strain>
        <tissue evidence="2">Gill</tissue>
    </source>
</reference>
<organism evidence="2 3">
    <name type="scientific">Petrolisthes cinctipes</name>
    <name type="common">Flat porcelain crab</name>
    <dbReference type="NCBI Taxonomy" id="88211"/>
    <lineage>
        <taxon>Eukaryota</taxon>
        <taxon>Metazoa</taxon>
        <taxon>Ecdysozoa</taxon>
        <taxon>Arthropoda</taxon>
        <taxon>Crustacea</taxon>
        <taxon>Multicrustacea</taxon>
        <taxon>Malacostraca</taxon>
        <taxon>Eumalacostraca</taxon>
        <taxon>Eucarida</taxon>
        <taxon>Decapoda</taxon>
        <taxon>Pleocyemata</taxon>
        <taxon>Anomura</taxon>
        <taxon>Galatheoidea</taxon>
        <taxon>Porcellanidae</taxon>
        <taxon>Petrolisthes</taxon>
    </lineage>
</organism>
<dbReference type="EMBL" id="JAWQEG010000837">
    <property type="protein sequence ID" value="KAK3884870.1"/>
    <property type="molecule type" value="Genomic_DNA"/>
</dbReference>
<evidence type="ECO:0000313" key="2">
    <source>
        <dbReference type="EMBL" id="KAK3884870.1"/>
    </source>
</evidence>
<gene>
    <name evidence="2" type="ORF">Pcinc_010845</name>
</gene>
<evidence type="ECO:0000313" key="3">
    <source>
        <dbReference type="Proteomes" id="UP001286313"/>
    </source>
</evidence>
<sequence length="125" mass="14319">MPKIKFPAGVFVHVLEKLWMDEDGVKLWIENVWSRRPGGLRKEKSLLVWDMFRAHLTEKSKKLVSSTNTYVTVIPGGLTSLVQPLDHSRIVSVTSGIPGWCLVKNHTPRVVTCVLHHWMFCADLW</sequence>
<feature type="domain" description="DDE-1" evidence="1">
    <location>
        <begin position="15"/>
        <end position="88"/>
    </location>
</feature>
<dbReference type="InterPro" id="IPR004875">
    <property type="entry name" value="DDE_SF_endonuclease_dom"/>
</dbReference>
<keyword evidence="3" id="KW-1185">Reference proteome</keyword>
<proteinExistence type="predicted"/>
<accession>A0AAE1G427</accession>
<dbReference type="Proteomes" id="UP001286313">
    <property type="component" value="Unassembled WGS sequence"/>
</dbReference>
<evidence type="ECO:0000259" key="1">
    <source>
        <dbReference type="Pfam" id="PF03184"/>
    </source>
</evidence>
<protein>
    <recommendedName>
        <fullName evidence="1">DDE-1 domain-containing protein</fullName>
    </recommendedName>
</protein>
<comment type="caution">
    <text evidence="2">The sequence shown here is derived from an EMBL/GenBank/DDBJ whole genome shotgun (WGS) entry which is preliminary data.</text>
</comment>
<dbReference type="AlphaFoldDB" id="A0AAE1G427"/>
<name>A0AAE1G427_PETCI</name>
<dbReference type="Pfam" id="PF03184">
    <property type="entry name" value="DDE_1"/>
    <property type="match status" value="1"/>
</dbReference>
<dbReference type="GO" id="GO:0003676">
    <property type="term" value="F:nucleic acid binding"/>
    <property type="evidence" value="ECO:0007669"/>
    <property type="project" value="InterPro"/>
</dbReference>